<organism evidence="1 2">
    <name type="scientific">Rubroshorea leprosula</name>
    <dbReference type="NCBI Taxonomy" id="152421"/>
    <lineage>
        <taxon>Eukaryota</taxon>
        <taxon>Viridiplantae</taxon>
        <taxon>Streptophyta</taxon>
        <taxon>Embryophyta</taxon>
        <taxon>Tracheophyta</taxon>
        <taxon>Spermatophyta</taxon>
        <taxon>Magnoliopsida</taxon>
        <taxon>eudicotyledons</taxon>
        <taxon>Gunneridae</taxon>
        <taxon>Pentapetalae</taxon>
        <taxon>rosids</taxon>
        <taxon>malvids</taxon>
        <taxon>Malvales</taxon>
        <taxon>Dipterocarpaceae</taxon>
        <taxon>Rubroshorea</taxon>
    </lineage>
</organism>
<comment type="caution">
    <text evidence="1">The sequence shown here is derived from an EMBL/GenBank/DDBJ whole genome shotgun (WGS) entry which is preliminary data.</text>
</comment>
<protein>
    <submittedName>
        <fullName evidence="1">Uncharacterized protein</fullName>
    </submittedName>
</protein>
<name>A0AAV5LKB4_9ROSI</name>
<accession>A0AAV5LKB4</accession>
<gene>
    <name evidence="1" type="ORF">SLEP1_g45314</name>
</gene>
<dbReference type="EMBL" id="BPVZ01000121">
    <property type="protein sequence ID" value="GKV37263.1"/>
    <property type="molecule type" value="Genomic_DNA"/>
</dbReference>
<evidence type="ECO:0000313" key="1">
    <source>
        <dbReference type="EMBL" id="GKV37263.1"/>
    </source>
</evidence>
<keyword evidence="2" id="KW-1185">Reference proteome</keyword>
<proteinExistence type="predicted"/>
<reference evidence="1 2" key="1">
    <citation type="journal article" date="2021" name="Commun. Biol.">
        <title>The genome of Shorea leprosula (Dipterocarpaceae) highlights the ecological relevance of drought in aseasonal tropical rainforests.</title>
        <authorList>
            <person name="Ng K.K.S."/>
            <person name="Kobayashi M.J."/>
            <person name="Fawcett J.A."/>
            <person name="Hatakeyama M."/>
            <person name="Paape T."/>
            <person name="Ng C.H."/>
            <person name="Ang C.C."/>
            <person name="Tnah L.H."/>
            <person name="Lee C.T."/>
            <person name="Nishiyama T."/>
            <person name="Sese J."/>
            <person name="O'Brien M.J."/>
            <person name="Copetti D."/>
            <person name="Mohd Noor M.I."/>
            <person name="Ong R.C."/>
            <person name="Putra M."/>
            <person name="Sireger I.Z."/>
            <person name="Indrioko S."/>
            <person name="Kosugi Y."/>
            <person name="Izuno A."/>
            <person name="Isagi Y."/>
            <person name="Lee S.L."/>
            <person name="Shimizu K.K."/>
        </authorList>
    </citation>
    <scope>NUCLEOTIDE SEQUENCE [LARGE SCALE GENOMIC DNA]</scope>
    <source>
        <strain evidence="1">214</strain>
    </source>
</reference>
<evidence type="ECO:0000313" key="2">
    <source>
        <dbReference type="Proteomes" id="UP001054252"/>
    </source>
</evidence>
<dbReference type="AlphaFoldDB" id="A0AAV5LKB4"/>
<sequence length="85" mass="9708">MPCFFPTVCTLDVGKGCSELGFELWSVLKRKDKDFDLISQNGADVVYVAFVCREEESVVIRAFPSLSSVRKRDEQMGAWYFDESQ</sequence>
<dbReference type="Proteomes" id="UP001054252">
    <property type="component" value="Unassembled WGS sequence"/>
</dbReference>